<dbReference type="Proteomes" id="UP000183832">
    <property type="component" value="Unassembled WGS sequence"/>
</dbReference>
<keyword evidence="5" id="KW-0238">DNA-binding</keyword>
<dbReference type="STRING" id="568069.A0A1J1HL93"/>
<comment type="subcellular location">
    <subcellularLocation>
        <location evidence="1">Nucleus</location>
    </subcellularLocation>
</comment>
<evidence type="ECO:0000256" key="6">
    <source>
        <dbReference type="ARBA" id="ARBA00023159"/>
    </source>
</evidence>
<keyword evidence="8" id="KW-0539">Nucleus</keyword>
<feature type="region of interest" description="Disordered" evidence="10">
    <location>
        <begin position="921"/>
        <end position="950"/>
    </location>
</feature>
<keyword evidence="13" id="KW-1185">Reference proteome</keyword>
<evidence type="ECO:0000256" key="2">
    <source>
        <dbReference type="ARBA" id="ARBA00022737"/>
    </source>
</evidence>
<organism evidence="12 13">
    <name type="scientific">Clunio marinus</name>
    <dbReference type="NCBI Taxonomy" id="568069"/>
    <lineage>
        <taxon>Eukaryota</taxon>
        <taxon>Metazoa</taxon>
        <taxon>Ecdysozoa</taxon>
        <taxon>Arthropoda</taxon>
        <taxon>Hexapoda</taxon>
        <taxon>Insecta</taxon>
        <taxon>Pterygota</taxon>
        <taxon>Neoptera</taxon>
        <taxon>Endopterygota</taxon>
        <taxon>Diptera</taxon>
        <taxon>Nematocera</taxon>
        <taxon>Chironomoidea</taxon>
        <taxon>Chironomidae</taxon>
        <taxon>Clunio</taxon>
    </lineage>
</organism>
<keyword evidence="3" id="KW-0832">Ubl conjugation</keyword>
<proteinExistence type="predicted"/>
<dbReference type="GO" id="GO:0005634">
    <property type="term" value="C:nucleus"/>
    <property type="evidence" value="ECO:0007669"/>
    <property type="project" value="UniProtKB-SubCell"/>
</dbReference>
<dbReference type="OrthoDB" id="6021714at2759"/>
<dbReference type="PROSITE" id="PS50112">
    <property type="entry name" value="PAS"/>
    <property type="match status" value="2"/>
</dbReference>
<feature type="compositionally biased region" description="Low complexity" evidence="10">
    <location>
        <begin position="935"/>
        <end position="950"/>
    </location>
</feature>
<dbReference type="Gene3D" id="3.30.450.20">
    <property type="entry name" value="PAS domain"/>
    <property type="match status" value="2"/>
</dbReference>
<evidence type="ECO:0000256" key="7">
    <source>
        <dbReference type="ARBA" id="ARBA00023163"/>
    </source>
</evidence>
<dbReference type="SMART" id="SM00091">
    <property type="entry name" value="PAS"/>
    <property type="match status" value="2"/>
</dbReference>
<feature type="region of interest" description="Disordered" evidence="10">
    <location>
        <begin position="1"/>
        <end position="44"/>
    </location>
</feature>
<dbReference type="SUPFAM" id="SSF55785">
    <property type="entry name" value="PYP-like sensor domain (PAS domain)"/>
    <property type="match status" value="2"/>
</dbReference>
<evidence type="ECO:0000313" key="13">
    <source>
        <dbReference type="Proteomes" id="UP000183832"/>
    </source>
</evidence>
<dbReference type="GO" id="GO:0000981">
    <property type="term" value="F:DNA-binding transcription factor activity, RNA polymerase II-specific"/>
    <property type="evidence" value="ECO:0007669"/>
    <property type="project" value="TreeGrafter"/>
</dbReference>
<sequence>MCKISRSIKQDSPSLKSLAIHKPKPEKRRNNEKRKEKSRDAARCRRSRETEIFSELAGSLPMKAEEVEHLDKASVMLPKIKNLDLPIEKETGNDECEDVKKNVLSKYVEDDQLTVKALDGFLLILSDDGDITYVSDNISDILGLSKIDLLGQPIWDYAHACDHEELRETLKGRKASPSELLSGSKTTDCNPLLHRDMMLRLKCTLTKSGRFVNIKSAAYKVIHLTGHIAFNDEGYRQLLAIGRPLAHPSNIEVPLGSSTFLTKHSLDMKFSYIDNPKMFDLLGYKPENLLGKSLYDYHHGSDSESLMTIISKGQTETNRYRFLARNGGFMWIVTQATMVYDKQKPQSIVCVNYVLSGIENEQEILSCAQLEAQQELSKVVDSSAQGATVTDKKVIKRDNIVLGISDLKQKKVDAKFASANNKTVTKSAVIVEPEIISNSKKERVDNKIVINPVNTTIKVNNCEIVSQRPTSVTAAIFAQQNFSSKPEAIQKKTPTTIVNKSRAQSATAKIFRPNPQATATSVTKNIFAPRTKDMNKGFLMFSESEPGLTMLKDEPDDLTHLAPTAGDACIPLDEAAPFFSDMFDDFIIPDSYNELLTDELNSLDSSCSKTTHSSSSNDPFINYRDDSNDICHSPHLLSPGLSKSPDANSLPSLCSPGSLPEDELAFMTLNMDDDLDMSMRAPYISMSESSELPMLIAEDLMWGAQPNIKDAINVNNKKMELNLSSQECGDVERQQHDEQKPPMTVESSLASLLCNQLLQHHQHQQQQQIILNQHQPNVKIKVLNHDGNIKIVNPSTLINQQNQIHEEKTKASSTPSSPEAIEWTMDDLFLLRKQPPLKLNQIKVEDDADRIIVNISQVGERQPNQQHQSSEIVKSKEKMIVNHKRPSLSNDIISSKRVKGQQDVMTKANPQLIQQVITMNNQKNRGKNHHESFLSSWSSSQKDQQQQQQASNSVLMNLLVSGCDTPLTIDTPAEPMEVISDESLSSPIVIHDKMLSHSADVVPPKSLQSLLTPNDMEIYRAIQQGVTNRKIENDPCTNFIDNEAISSILMDLNEQDYEVNIPVNELMKMM</sequence>
<dbReference type="CDD" id="cd00130">
    <property type="entry name" value="PAS"/>
    <property type="match status" value="2"/>
</dbReference>
<keyword evidence="4" id="KW-0805">Transcription regulation</keyword>
<feature type="domain" description="PAS" evidence="11">
    <location>
        <begin position="275"/>
        <end position="317"/>
    </location>
</feature>
<evidence type="ECO:0000256" key="8">
    <source>
        <dbReference type="ARBA" id="ARBA00023242"/>
    </source>
</evidence>
<evidence type="ECO:0000256" key="9">
    <source>
        <dbReference type="ARBA" id="ARBA00023278"/>
    </source>
</evidence>
<dbReference type="PANTHER" id="PTHR23043:SF17">
    <property type="entry name" value="PROTEIN SIMILAR"/>
    <property type="match status" value="1"/>
</dbReference>
<protein>
    <submittedName>
        <fullName evidence="12">CLUMA_CG001965, isoform B</fullName>
    </submittedName>
</protein>
<dbReference type="EMBL" id="CVRI01000006">
    <property type="protein sequence ID" value="CRK88180.1"/>
    <property type="molecule type" value="Genomic_DNA"/>
</dbReference>
<dbReference type="InterPro" id="IPR001610">
    <property type="entry name" value="PAC"/>
</dbReference>
<evidence type="ECO:0000256" key="5">
    <source>
        <dbReference type="ARBA" id="ARBA00023125"/>
    </source>
</evidence>
<keyword evidence="2" id="KW-0677">Repeat</keyword>
<gene>
    <name evidence="12" type="primary">putative Protein similar</name>
    <name evidence="12" type="ORF">CLUMA_CG001965</name>
</gene>
<evidence type="ECO:0000259" key="11">
    <source>
        <dbReference type="PROSITE" id="PS50112"/>
    </source>
</evidence>
<evidence type="ECO:0000256" key="10">
    <source>
        <dbReference type="SAM" id="MobiDB-lite"/>
    </source>
</evidence>
<evidence type="ECO:0000256" key="3">
    <source>
        <dbReference type="ARBA" id="ARBA00022843"/>
    </source>
</evidence>
<dbReference type="GO" id="GO:0045944">
    <property type="term" value="P:positive regulation of transcription by RNA polymerase II"/>
    <property type="evidence" value="ECO:0007669"/>
    <property type="project" value="UniProtKB-ARBA"/>
</dbReference>
<feature type="domain" description="PAS" evidence="11">
    <location>
        <begin position="115"/>
        <end position="171"/>
    </location>
</feature>
<dbReference type="AlphaFoldDB" id="A0A1J1HL93"/>
<keyword evidence="7" id="KW-0804">Transcription</keyword>
<dbReference type="FunFam" id="3.30.450.20:FF:000101">
    <property type="entry name" value="Similar, isoform B"/>
    <property type="match status" value="1"/>
</dbReference>
<dbReference type="FunFam" id="3.30.450.20:FF:000015">
    <property type="entry name" value="Hypoxia-inducible factor 1-alpha isoform 1"/>
    <property type="match status" value="1"/>
</dbReference>
<dbReference type="GO" id="GO:0071456">
    <property type="term" value="P:cellular response to hypoxia"/>
    <property type="evidence" value="ECO:0007669"/>
    <property type="project" value="TreeGrafter"/>
</dbReference>
<dbReference type="GO" id="GO:0000977">
    <property type="term" value="F:RNA polymerase II transcription regulatory region sequence-specific DNA binding"/>
    <property type="evidence" value="ECO:0007669"/>
    <property type="project" value="TreeGrafter"/>
</dbReference>
<dbReference type="InterPro" id="IPR035965">
    <property type="entry name" value="PAS-like_dom_sf"/>
</dbReference>
<keyword evidence="6" id="KW-0010">Activator</keyword>
<name>A0A1J1HL93_9DIPT</name>
<evidence type="ECO:0000313" key="12">
    <source>
        <dbReference type="EMBL" id="CRK88180.1"/>
    </source>
</evidence>
<dbReference type="GO" id="GO:0046983">
    <property type="term" value="F:protein dimerization activity"/>
    <property type="evidence" value="ECO:0007669"/>
    <property type="project" value="InterPro"/>
</dbReference>
<dbReference type="InterPro" id="IPR011598">
    <property type="entry name" value="bHLH_dom"/>
</dbReference>
<dbReference type="InterPro" id="IPR000014">
    <property type="entry name" value="PAS"/>
</dbReference>
<evidence type="ECO:0000256" key="1">
    <source>
        <dbReference type="ARBA" id="ARBA00004123"/>
    </source>
</evidence>
<dbReference type="Pfam" id="PF00989">
    <property type="entry name" value="PAS"/>
    <property type="match status" value="1"/>
</dbReference>
<dbReference type="Pfam" id="PF14598">
    <property type="entry name" value="PAS_11"/>
    <property type="match status" value="1"/>
</dbReference>
<accession>A0A1J1HL93</accession>
<dbReference type="PANTHER" id="PTHR23043">
    <property type="entry name" value="HYPOXIA-INDUCIBLE FACTOR 1 ALPHA"/>
    <property type="match status" value="1"/>
</dbReference>
<dbReference type="Pfam" id="PF23171">
    <property type="entry name" value="bHLH_HIF1A"/>
    <property type="match status" value="1"/>
</dbReference>
<dbReference type="InterPro" id="IPR013767">
    <property type="entry name" value="PAS_fold"/>
</dbReference>
<dbReference type="SMART" id="SM00086">
    <property type="entry name" value="PAC"/>
    <property type="match status" value="1"/>
</dbReference>
<evidence type="ECO:0000256" key="4">
    <source>
        <dbReference type="ARBA" id="ARBA00023015"/>
    </source>
</evidence>
<reference evidence="12 13" key="1">
    <citation type="submission" date="2015-04" db="EMBL/GenBank/DDBJ databases">
        <authorList>
            <person name="Syromyatnikov M.Y."/>
            <person name="Popov V.N."/>
        </authorList>
    </citation>
    <scope>NUCLEOTIDE SEQUENCE [LARGE SCALE GENOMIC DNA]</scope>
</reference>
<keyword evidence="9" id="KW-0379">Hydroxylation</keyword>
<feature type="compositionally biased region" description="Basic residues" evidence="10">
    <location>
        <begin position="19"/>
        <end position="32"/>
    </location>
</feature>
<feature type="compositionally biased region" description="Basic and acidic residues" evidence="10">
    <location>
        <begin position="33"/>
        <end position="44"/>
    </location>
</feature>